<dbReference type="EC" id="4.2.1.-" evidence="3"/>
<gene>
    <name evidence="4" type="ORF">EUB48_18095</name>
</gene>
<dbReference type="InterPro" id="IPR038021">
    <property type="entry name" value="Putative_hydro-lyase"/>
</dbReference>
<dbReference type="AlphaFoldDB" id="A0A515DF03"/>
<dbReference type="EMBL" id="CP035503">
    <property type="protein sequence ID" value="QDL38993.1"/>
    <property type="molecule type" value="Genomic_DNA"/>
</dbReference>
<evidence type="ECO:0000256" key="1">
    <source>
        <dbReference type="ARBA" id="ARBA00007896"/>
    </source>
</evidence>
<dbReference type="Pfam" id="PF07286">
    <property type="entry name" value="D-Glu_cyclase"/>
    <property type="match status" value="1"/>
</dbReference>
<comment type="similarity">
    <text evidence="1 3">Belongs to the D-glutamate cyclase family.</text>
</comment>
<evidence type="ECO:0000313" key="4">
    <source>
        <dbReference type="EMBL" id="QDL38993.1"/>
    </source>
</evidence>
<dbReference type="FunFam" id="3.30.2040.10:FF:000001">
    <property type="entry name" value="D-glutamate cyclase, mitochondrial"/>
    <property type="match status" value="1"/>
</dbReference>
<proteinExistence type="inferred from homology"/>
<dbReference type="GO" id="GO:0016829">
    <property type="term" value="F:lyase activity"/>
    <property type="evidence" value="ECO:0007669"/>
    <property type="project" value="UniProtKB-KW"/>
</dbReference>
<keyword evidence="2 3" id="KW-0456">Lyase</keyword>
<evidence type="ECO:0000313" key="5">
    <source>
        <dbReference type="Proteomes" id="UP000316798"/>
    </source>
</evidence>
<dbReference type="Proteomes" id="UP000316798">
    <property type="component" value="Chromosome"/>
</dbReference>
<dbReference type="Gene3D" id="3.30.2040.10">
    <property type="entry name" value="PSTPO5379-like domain"/>
    <property type="match status" value="1"/>
</dbReference>
<dbReference type="InterPro" id="IPR009906">
    <property type="entry name" value="D-Glu_cyclase"/>
</dbReference>
<reference evidence="4 5" key="1">
    <citation type="submission" date="2019-01" db="EMBL/GenBank/DDBJ databases">
        <title>Genomic insights into a novel species Rhodoferax sp.</title>
        <authorList>
            <person name="Jin L."/>
        </authorList>
    </citation>
    <scope>NUCLEOTIDE SEQUENCE [LARGE SCALE GENOMIC DNA]</scope>
    <source>
        <strain evidence="4 5">CHu59-6-5</strain>
    </source>
</reference>
<evidence type="ECO:0000256" key="2">
    <source>
        <dbReference type="ARBA" id="ARBA00023239"/>
    </source>
</evidence>
<dbReference type="PIRSF" id="PIRSF029755">
    <property type="entry name" value="UCP029755"/>
    <property type="match status" value="1"/>
</dbReference>
<keyword evidence="5" id="KW-1185">Reference proteome</keyword>
<dbReference type="OrthoDB" id="149585at2"/>
<dbReference type="PANTHER" id="PTHR32022">
    <property type="entry name" value="D-GLUTAMATE CYCLASE, MITOCHONDRIAL"/>
    <property type="match status" value="1"/>
</dbReference>
<protein>
    <recommendedName>
        <fullName evidence="3">Putative hydro-lyase EUB48_18095</fullName>
        <ecNumber evidence="3">4.2.1.-</ecNumber>
    </recommendedName>
</protein>
<sequence length="274" mass="29444">MTVLDPSPSAAAERPVFANAREARQAIRAGRWREHTSGLAPANVQGNVVILPAALASDFLRFCQRNPKPCPLLAVSEPGDPMLPTLGADIDIRSDVPRYRVWRDGELADEPSDIGALWQGGLVSFVLGCSFSFEHALIEAGIELRHVREGRNVAMYRTNIPTTPAGPFHGPMVVSMRPMKAADAIRAVQVTARVPAVHGAPVHLGDPALIGIADIGRPDFGDPVEIKPDELPVFWACGVTPQAVVMAARPAFCITHAPGYMLITDRLNSDLPFA</sequence>
<accession>A0A515DF03</accession>
<name>A0A515DF03_9BURK</name>
<dbReference type="PANTHER" id="PTHR32022:SF10">
    <property type="entry name" value="D-GLUTAMATE CYCLASE, MITOCHONDRIAL"/>
    <property type="match status" value="1"/>
</dbReference>
<organism evidence="4 5">
    <name type="scientific">Rhodoferax sediminis</name>
    <dbReference type="NCBI Taxonomy" id="2509614"/>
    <lineage>
        <taxon>Bacteria</taxon>
        <taxon>Pseudomonadati</taxon>
        <taxon>Pseudomonadota</taxon>
        <taxon>Betaproteobacteria</taxon>
        <taxon>Burkholderiales</taxon>
        <taxon>Comamonadaceae</taxon>
        <taxon>Rhodoferax</taxon>
    </lineage>
</organism>
<dbReference type="NCBIfam" id="NF003969">
    <property type="entry name" value="PRK05463.1"/>
    <property type="match status" value="1"/>
</dbReference>
<dbReference type="InterPro" id="IPR016938">
    <property type="entry name" value="UPF0317"/>
</dbReference>
<evidence type="ECO:0000256" key="3">
    <source>
        <dbReference type="HAMAP-Rule" id="MF_01830"/>
    </source>
</evidence>
<dbReference type="SUPFAM" id="SSF160920">
    <property type="entry name" value="PSTPO5379-like"/>
    <property type="match status" value="1"/>
</dbReference>
<dbReference type="HAMAP" id="MF_01830">
    <property type="entry name" value="Hydro_lyase"/>
    <property type="match status" value="1"/>
</dbReference>
<dbReference type="KEGG" id="rhf:EUB48_18095"/>
<dbReference type="Gene3D" id="3.40.1640.10">
    <property type="entry name" value="PSTPO5379-like"/>
    <property type="match status" value="1"/>
</dbReference>